<protein>
    <submittedName>
        <fullName evidence="1">Uncharacterized protein</fullName>
    </submittedName>
</protein>
<reference evidence="2" key="1">
    <citation type="journal article" date="2015" name="Nat. Genet.">
        <title>The genome and transcriptome of the zoonotic hookworm Ancylostoma ceylanicum identify infection-specific gene families.</title>
        <authorList>
            <person name="Schwarz E.M."/>
            <person name="Hu Y."/>
            <person name="Antoshechkin I."/>
            <person name="Miller M.M."/>
            <person name="Sternberg P.W."/>
            <person name="Aroian R.V."/>
        </authorList>
    </citation>
    <scope>NUCLEOTIDE SEQUENCE</scope>
    <source>
        <strain evidence="2">HY135</strain>
    </source>
</reference>
<gene>
    <name evidence="1" type="primary">Acey_s0011.g1332</name>
    <name evidence="1" type="ORF">Y032_0011g1332</name>
</gene>
<accession>A0A016VDF8</accession>
<name>A0A016VDF8_9BILA</name>
<dbReference type="AlphaFoldDB" id="A0A016VDF8"/>
<organism evidence="1 2">
    <name type="scientific">Ancylostoma ceylanicum</name>
    <dbReference type="NCBI Taxonomy" id="53326"/>
    <lineage>
        <taxon>Eukaryota</taxon>
        <taxon>Metazoa</taxon>
        <taxon>Ecdysozoa</taxon>
        <taxon>Nematoda</taxon>
        <taxon>Chromadorea</taxon>
        <taxon>Rhabditida</taxon>
        <taxon>Rhabditina</taxon>
        <taxon>Rhabditomorpha</taxon>
        <taxon>Strongyloidea</taxon>
        <taxon>Ancylostomatidae</taxon>
        <taxon>Ancylostomatinae</taxon>
        <taxon>Ancylostoma</taxon>
    </lineage>
</organism>
<evidence type="ECO:0000313" key="2">
    <source>
        <dbReference type="Proteomes" id="UP000024635"/>
    </source>
</evidence>
<evidence type="ECO:0000313" key="1">
    <source>
        <dbReference type="EMBL" id="EYC25684.1"/>
    </source>
</evidence>
<dbReference type="Proteomes" id="UP000024635">
    <property type="component" value="Unassembled WGS sequence"/>
</dbReference>
<proteinExistence type="predicted"/>
<dbReference type="EMBL" id="JARK01001347">
    <property type="protein sequence ID" value="EYC25684.1"/>
    <property type="molecule type" value="Genomic_DNA"/>
</dbReference>
<keyword evidence="2" id="KW-1185">Reference proteome</keyword>
<comment type="caution">
    <text evidence="1">The sequence shown here is derived from an EMBL/GenBank/DDBJ whole genome shotgun (WGS) entry which is preliminary data.</text>
</comment>
<sequence length="89" mass="9715">MAALSARSSSQRFAYLPLLAIVKRCASSTIASSRHADGVVTLQKHFENPEYRRIAVTLTTATTTTETETTMTEERPLLLLTMTINAEAG</sequence>